<reference evidence="1" key="1">
    <citation type="submission" date="2018-05" db="EMBL/GenBank/DDBJ databases">
        <authorList>
            <person name="Lanie J.A."/>
            <person name="Ng W.-L."/>
            <person name="Kazmierczak K.M."/>
            <person name="Andrzejewski T.M."/>
            <person name="Davidsen T.M."/>
            <person name="Wayne K.J."/>
            <person name="Tettelin H."/>
            <person name="Glass J.I."/>
            <person name="Rusch D."/>
            <person name="Podicherti R."/>
            <person name="Tsui H.-C.T."/>
            <person name="Winkler M.E."/>
        </authorList>
    </citation>
    <scope>NUCLEOTIDE SEQUENCE</scope>
</reference>
<sequence>MTNIEETITEKAASEAFNQYYYVESKDTTLERIADIEAVLAKMKENRNYQI</sequence>
<gene>
    <name evidence="1" type="ORF">METZ01_LOCUS282694</name>
</gene>
<evidence type="ECO:0000313" key="1">
    <source>
        <dbReference type="EMBL" id="SVC29840.1"/>
    </source>
</evidence>
<organism evidence="1">
    <name type="scientific">marine metagenome</name>
    <dbReference type="NCBI Taxonomy" id="408172"/>
    <lineage>
        <taxon>unclassified sequences</taxon>
        <taxon>metagenomes</taxon>
        <taxon>ecological metagenomes</taxon>
    </lineage>
</organism>
<proteinExistence type="predicted"/>
<accession>A0A382KZE9</accession>
<protein>
    <submittedName>
        <fullName evidence="1">Uncharacterized protein</fullName>
    </submittedName>
</protein>
<feature type="non-terminal residue" evidence="1">
    <location>
        <position position="51"/>
    </location>
</feature>
<name>A0A382KZE9_9ZZZZ</name>
<dbReference type="AlphaFoldDB" id="A0A382KZE9"/>
<dbReference type="EMBL" id="UINC01083791">
    <property type="protein sequence ID" value="SVC29840.1"/>
    <property type="molecule type" value="Genomic_DNA"/>
</dbReference>